<feature type="compositionally biased region" description="Polar residues" evidence="10">
    <location>
        <begin position="1"/>
        <end position="10"/>
    </location>
</feature>
<evidence type="ECO:0000256" key="9">
    <source>
        <dbReference type="RuleBase" id="RU364151"/>
    </source>
</evidence>
<evidence type="ECO:0000256" key="8">
    <source>
        <dbReference type="ARBA" id="ARBA00032018"/>
    </source>
</evidence>
<feature type="compositionally biased region" description="Polar residues" evidence="10">
    <location>
        <begin position="125"/>
        <end position="149"/>
    </location>
</feature>
<evidence type="ECO:0000256" key="3">
    <source>
        <dbReference type="ARBA" id="ARBA00019615"/>
    </source>
</evidence>
<evidence type="ECO:0000256" key="6">
    <source>
        <dbReference type="ARBA" id="ARBA00023163"/>
    </source>
</evidence>
<feature type="region of interest" description="Disordered" evidence="10">
    <location>
        <begin position="337"/>
        <end position="422"/>
    </location>
</feature>
<proteinExistence type="inferred from homology"/>
<dbReference type="AlphaFoldDB" id="A0A3A2Z7R4"/>
<comment type="subcellular location">
    <subcellularLocation>
        <location evidence="1 9">Nucleus</location>
    </subcellularLocation>
</comment>
<feature type="compositionally biased region" description="Polar residues" evidence="10">
    <location>
        <begin position="86"/>
        <end position="117"/>
    </location>
</feature>
<protein>
    <recommendedName>
        <fullName evidence="3 9">Mediator of RNA polymerase II transcription subunit 19</fullName>
    </recommendedName>
    <alternativeName>
        <fullName evidence="8 9">Mediator complex subunit 19</fullName>
    </alternativeName>
</protein>
<feature type="compositionally biased region" description="Polar residues" evidence="10">
    <location>
        <begin position="37"/>
        <end position="59"/>
    </location>
</feature>
<accession>A0A3A2Z7R4</accession>
<evidence type="ECO:0000256" key="7">
    <source>
        <dbReference type="ARBA" id="ARBA00023242"/>
    </source>
</evidence>
<organism evidence="11 12">
    <name type="scientific">Aspergillus sclerotialis</name>
    <dbReference type="NCBI Taxonomy" id="2070753"/>
    <lineage>
        <taxon>Eukaryota</taxon>
        <taxon>Fungi</taxon>
        <taxon>Dikarya</taxon>
        <taxon>Ascomycota</taxon>
        <taxon>Pezizomycotina</taxon>
        <taxon>Eurotiomycetes</taxon>
        <taxon>Eurotiomycetidae</taxon>
        <taxon>Eurotiales</taxon>
        <taxon>Aspergillaceae</taxon>
        <taxon>Aspergillus</taxon>
        <taxon>Aspergillus subgen. Polypaecilum</taxon>
    </lineage>
</organism>
<feature type="compositionally biased region" description="Basic and acidic residues" evidence="10">
    <location>
        <begin position="150"/>
        <end position="172"/>
    </location>
</feature>
<keyword evidence="12" id="KW-1185">Reference proteome</keyword>
<comment type="caution">
    <text evidence="11">The sequence shown here is derived from an EMBL/GenBank/DDBJ whole genome shotgun (WGS) entry which is preliminary data.</text>
</comment>
<dbReference type="Proteomes" id="UP000266188">
    <property type="component" value="Unassembled WGS sequence"/>
</dbReference>
<dbReference type="GO" id="GO:0003712">
    <property type="term" value="F:transcription coregulator activity"/>
    <property type="evidence" value="ECO:0007669"/>
    <property type="project" value="InterPro"/>
</dbReference>
<evidence type="ECO:0000256" key="2">
    <source>
        <dbReference type="ARBA" id="ARBA00009259"/>
    </source>
</evidence>
<dbReference type="EMBL" id="MVGC01000445">
    <property type="protein sequence ID" value="RJE19129.1"/>
    <property type="molecule type" value="Genomic_DNA"/>
</dbReference>
<keyword evidence="4 9" id="KW-0805">Transcription regulation</keyword>
<evidence type="ECO:0000313" key="11">
    <source>
        <dbReference type="EMBL" id="RJE19129.1"/>
    </source>
</evidence>
<keyword evidence="5 9" id="KW-0010">Activator</keyword>
<evidence type="ECO:0000256" key="10">
    <source>
        <dbReference type="SAM" id="MobiDB-lite"/>
    </source>
</evidence>
<feature type="region of interest" description="Disordered" evidence="10">
    <location>
        <begin position="1"/>
        <end position="193"/>
    </location>
</feature>
<dbReference type="OrthoDB" id="2160599at2759"/>
<dbReference type="GO" id="GO:0016592">
    <property type="term" value="C:mediator complex"/>
    <property type="evidence" value="ECO:0007669"/>
    <property type="project" value="InterPro"/>
</dbReference>
<comment type="subunit">
    <text evidence="9">Component of the Mediator complex.</text>
</comment>
<comment type="similarity">
    <text evidence="2 9">Belongs to the Mediator complex subunit 19 family.</text>
</comment>
<evidence type="ECO:0000256" key="1">
    <source>
        <dbReference type="ARBA" id="ARBA00004123"/>
    </source>
</evidence>
<dbReference type="InterPro" id="IPR013942">
    <property type="entry name" value="Mediator_Med19_fun"/>
</dbReference>
<name>A0A3A2Z7R4_9EURO</name>
<gene>
    <name evidence="9" type="primary">MED19</name>
    <name evidence="11" type="ORF">PHISCL_08543</name>
</gene>
<dbReference type="STRING" id="2070753.A0A3A2Z7R4"/>
<feature type="compositionally biased region" description="Polar residues" evidence="10">
    <location>
        <begin position="173"/>
        <end position="185"/>
    </location>
</feature>
<evidence type="ECO:0000313" key="12">
    <source>
        <dbReference type="Proteomes" id="UP000266188"/>
    </source>
</evidence>
<feature type="compositionally biased region" description="Polar residues" evidence="10">
    <location>
        <begin position="353"/>
        <end position="367"/>
    </location>
</feature>
<evidence type="ECO:0000256" key="4">
    <source>
        <dbReference type="ARBA" id="ARBA00023015"/>
    </source>
</evidence>
<evidence type="ECO:0000256" key="5">
    <source>
        <dbReference type="ARBA" id="ARBA00023159"/>
    </source>
</evidence>
<reference evidence="12" key="1">
    <citation type="submission" date="2017-02" db="EMBL/GenBank/DDBJ databases">
        <authorList>
            <person name="Tafer H."/>
            <person name="Lopandic K."/>
        </authorList>
    </citation>
    <scope>NUCLEOTIDE SEQUENCE [LARGE SCALE GENOMIC DNA]</scope>
    <source>
        <strain evidence="12">CBS 366.77</strain>
    </source>
</reference>
<dbReference type="GO" id="GO:0006357">
    <property type="term" value="P:regulation of transcription by RNA polymerase II"/>
    <property type="evidence" value="ECO:0007669"/>
    <property type="project" value="InterPro"/>
</dbReference>
<feature type="compositionally biased region" description="Low complexity" evidence="10">
    <location>
        <begin position="60"/>
        <end position="85"/>
    </location>
</feature>
<dbReference type="Pfam" id="PF08633">
    <property type="entry name" value="Rox3"/>
    <property type="match status" value="1"/>
</dbReference>
<sequence length="422" mass="45709">MSDRASSTPFQVGPPSPSSPAAGFQKETHSPFVPSDQIPQTPTSPLMSVSTQNYASNFTSSQPSPHQAPSQSANFSSPPSSAPMSTQVSQQPTVSTANSFPTPASSVSGHFVASTSAEDSENMDKSTGNMNQEREATSAQIVEAPSTQPVEHEHRWTDHDRHLGDSGTESKDTSQPVDIDMSTSAPPMKEPAEDFQGKDFTSAFHLCKRPHNATGPDLRLDLISLYGLGPVAKSVARMDPTTGEKINRLRKSYEGKLKGLGLAGRNKPVKHDPNTPGGLRHLTMWPEEEWQNQKVFGKEIKVADIDSGLHKLQMNAMKMEPGPIPDNEYWEDVLGHEKPSKSAGAPDAAKKTATPNAVRSTSQSNGTPVPAEPERTRPSRGRKRHYDDSSFVGYGEGYADDDDDVAFYSNTEGIGKKKRKKV</sequence>
<comment type="function">
    <text evidence="9">Component of the Mediator complex, a coactivator involved in the regulated transcription of nearly all RNA polymerase II-dependent genes. Mediator functions as a bridge to convey information from gene-specific regulatory proteins to the basal RNA polymerase II transcription machinery. Mediator is recruited to promoters by direct interactions with regulatory proteins and serves as a scaffold for the assembly of a functional preinitiation complex with RNA polymerase II and the general transcription factors.</text>
</comment>
<keyword evidence="7 9" id="KW-0539">Nucleus</keyword>
<keyword evidence="6 9" id="KW-0804">Transcription</keyword>